<organism evidence="2 3">
    <name type="scientific">Candidatus Avisuccinivibrio stercorigallinarum</name>
    <dbReference type="NCBI Taxonomy" id="2840704"/>
    <lineage>
        <taxon>Bacteria</taxon>
        <taxon>Pseudomonadati</taxon>
        <taxon>Pseudomonadota</taxon>
        <taxon>Gammaproteobacteria</taxon>
        <taxon>Aeromonadales</taxon>
        <taxon>Succinivibrionaceae</taxon>
        <taxon>Succinivibrionaceae incertae sedis</taxon>
        <taxon>Candidatus Avisuccinivibrio</taxon>
    </lineage>
</organism>
<evidence type="ECO:0000256" key="1">
    <source>
        <dbReference type="SAM" id="SignalP"/>
    </source>
</evidence>
<evidence type="ECO:0000313" key="2">
    <source>
        <dbReference type="EMBL" id="MBO8416799.1"/>
    </source>
</evidence>
<dbReference type="PROSITE" id="PS51257">
    <property type="entry name" value="PROKAR_LIPOPROTEIN"/>
    <property type="match status" value="1"/>
</dbReference>
<sequence>MKLSFIAAAAAALALLSSGCSDNNPVAALTTTALAPQGHSVYLRGEMNDYAVLSSYLMTLQKDGSYCTLAPLRADWSPYRFKFADRDWSAGSNFGFATPPGILREGSAPVELNPNSRFEELRFYPKKDGIYRFCITLDDDGRYFVTVRAAKDDELSLIDTIFLQREHSSNLEAGDLDDPDGMEPPED</sequence>
<accession>A0A9D9GUA7</accession>
<name>A0A9D9GUA7_9GAMM</name>
<feature type="signal peptide" evidence="1">
    <location>
        <begin position="1"/>
        <end position="22"/>
    </location>
</feature>
<proteinExistence type="predicted"/>
<dbReference type="EMBL" id="JADINH010000210">
    <property type="protein sequence ID" value="MBO8416799.1"/>
    <property type="molecule type" value="Genomic_DNA"/>
</dbReference>
<evidence type="ECO:0000313" key="3">
    <source>
        <dbReference type="Proteomes" id="UP000823631"/>
    </source>
</evidence>
<reference evidence="2" key="2">
    <citation type="journal article" date="2021" name="PeerJ">
        <title>Extensive microbial diversity within the chicken gut microbiome revealed by metagenomics and culture.</title>
        <authorList>
            <person name="Gilroy R."/>
            <person name="Ravi A."/>
            <person name="Getino M."/>
            <person name="Pursley I."/>
            <person name="Horton D.L."/>
            <person name="Alikhan N.F."/>
            <person name="Baker D."/>
            <person name="Gharbi K."/>
            <person name="Hall N."/>
            <person name="Watson M."/>
            <person name="Adriaenssens E.M."/>
            <person name="Foster-Nyarko E."/>
            <person name="Jarju S."/>
            <person name="Secka A."/>
            <person name="Antonio M."/>
            <person name="Oren A."/>
            <person name="Chaudhuri R.R."/>
            <person name="La Ragione R."/>
            <person name="Hildebrand F."/>
            <person name="Pallen M.J."/>
        </authorList>
    </citation>
    <scope>NUCLEOTIDE SEQUENCE</scope>
    <source>
        <strain evidence="2">17213</strain>
    </source>
</reference>
<protein>
    <submittedName>
        <fullName evidence="2">Pullulanase</fullName>
    </submittedName>
</protein>
<dbReference type="AlphaFoldDB" id="A0A9D9GUA7"/>
<dbReference type="InterPro" id="IPR014756">
    <property type="entry name" value="Ig_E-set"/>
</dbReference>
<dbReference type="SUPFAM" id="SSF81296">
    <property type="entry name" value="E set domains"/>
    <property type="match status" value="1"/>
</dbReference>
<feature type="chain" id="PRO_5038564394" evidence="1">
    <location>
        <begin position="23"/>
        <end position="187"/>
    </location>
</feature>
<gene>
    <name evidence="2" type="ORF">IAB19_10505</name>
</gene>
<reference evidence="2" key="1">
    <citation type="submission" date="2020-10" db="EMBL/GenBank/DDBJ databases">
        <authorList>
            <person name="Gilroy R."/>
        </authorList>
    </citation>
    <scope>NUCLEOTIDE SEQUENCE</scope>
    <source>
        <strain evidence="2">17213</strain>
    </source>
</reference>
<dbReference type="Proteomes" id="UP000823631">
    <property type="component" value="Unassembled WGS sequence"/>
</dbReference>
<keyword evidence="1" id="KW-0732">Signal</keyword>
<comment type="caution">
    <text evidence="2">The sequence shown here is derived from an EMBL/GenBank/DDBJ whole genome shotgun (WGS) entry which is preliminary data.</text>
</comment>